<dbReference type="SUPFAM" id="SSF90112">
    <property type="entry name" value="Neurotransmitter-gated ion-channel transmembrane pore"/>
    <property type="match status" value="1"/>
</dbReference>
<feature type="transmembrane region" description="Helical" evidence="2">
    <location>
        <begin position="277"/>
        <end position="296"/>
    </location>
</feature>
<dbReference type="Gene3D" id="1.20.58.390">
    <property type="entry name" value="Neurotransmitter-gated ion-channel transmembrane domain"/>
    <property type="match status" value="1"/>
</dbReference>
<evidence type="ECO:0000313" key="4">
    <source>
        <dbReference type="EMBL" id="NBZ88807.1"/>
    </source>
</evidence>
<reference evidence="4" key="1">
    <citation type="submission" date="2020-01" db="EMBL/GenBank/DDBJ databases">
        <authorList>
            <person name="Chen W.-M."/>
        </authorList>
    </citation>
    <scope>NUCLEOTIDE SEQUENCE</scope>
    <source>
        <strain evidence="4">CYK-10</strain>
    </source>
</reference>
<keyword evidence="2" id="KW-0812">Transmembrane</keyword>
<dbReference type="RefSeq" id="WP_168775616.1">
    <property type="nucleotide sequence ID" value="NZ_JAABNR010000013.1"/>
</dbReference>
<dbReference type="InterPro" id="IPR036734">
    <property type="entry name" value="Neur_chan_lig-bd_sf"/>
</dbReference>
<dbReference type="Gene3D" id="2.70.170.10">
    <property type="entry name" value="Neurotransmitter-gated ion-channel ligand-binding domain"/>
    <property type="match status" value="1"/>
</dbReference>
<feature type="transmembrane region" description="Helical" evidence="2">
    <location>
        <begin position="316"/>
        <end position="338"/>
    </location>
</feature>
<evidence type="ECO:0008006" key="6">
    <source>
        <dbReference type="Google" id="ProtNLM"/>
    </source>
</evidence>
<keyword evidence="2" id="KW-0472">Membrane</keyword>
<feature type="transmembrane region" description="Helical" evidence="2">
    <location>
        <begin position="219"/>
        <end position="237"/>
    </location>
</feature>
<name>A0AAE5BW24_9RHOB</name>
<evidence type="ECO:0000256" key="3">
    <source>
        <dbReference type="SAM" id="SignalP"/>
    </source>
</evidence>
<dbReference type="GO" id="GO:0016020">
    <property type="term" value="C:membrane"/>
    <property type="evidence" value="ECO:0007669"/>
    <property type="project" value="UniProtKB-SubCell"/>
</dbReference>
<evidence type="ECO:0000256" key="2">
    <source>
        <dbReference type="SAM" id="Phobius"/>
    </source>
</evidence>
<feature type="signal peptide" evidence="3">
    <location>
        <begin position="1"/>
        <end position="22"/>
    </location>
</feature>
<dbReference type="SUPFAM" id="SSF63712">
    <property type="entry name" value="Nicotinic receptor ligand binding domain-like"/>
    <property type="match status" value="1"/>
</dbReference>
<comment type="caution">
    <text evidence="4">The sequence shown here is derived from an EMBL/GenBank/DDBJ whole genome shotgun (WGS) entry which is preliminary data.</text>
</comment>
<comment type="subcellular location">
    <subcellularLocation>
        <location evidence="1">Membrane</location>
        <topology evidence="1">Multi-pass membrane protein</topology>
    </subcellularLocation>
</comment>
<feature type="transmembrane region" description="Helical" evidence="2">
    <location>
        <begin position="244"/>
        <end position="265"/>
    </location>
</feature>
<dbReference type="EMBL" id="JAABNR010000013">
    <property type="protein sequence ID" value="NBZ88807.1"/>
    <property type="molecule type" value="Genomic_DNA"/>
</dbReference>
<keyword evidence="2" id="KW-1133">Transmembrane helix</keyword>
<dbReference type="InterPro" id="IPR036719">
    <property type="entry name" value="Neuro-gated_channel_TM_sf"/>
</dbReference>
<feature type="chain" id="PRO_5041992480" description="Neurotransmitter-gated ion-channel ligand-binding domain-containing protein" evidence="3">
    <location>
        <begin position="23"/>
        <end position="339"/>
    </location>
</feature>
<keyword evidence="5" id="KW-1185">Reference proteome</keyword>
<dbReference type="Proteomes" id="UP001193501">
    <property type="component" value="Unassembled WGS sequence"/>
</dbReference>
<proteinExistence type="predicted"/>
<dbReference type="InterPro" id="IPR038050">
    <property type="entry name" value="Neuro_actylchol_rec"/>
</dbReference>
<keyword evidence="3" id="KW-0732">Signal</keyword>
<dbReference type="AlphaFoldDB" id="A0AAE5BW24"/>
<protein>
    <recommendedName>
        <fullName evidence="6">Neurotransmitter-gated ion-channel ligand-binding domain-containing protein</fullName>
    </recommendedName>
</protein>
<sequence length="339" mass="37087">MRAFLSRLVLALSLLWPGLTLAQTSTTTTEATTTETPAAAPAGHLEVSVGAYILRMSNVSPQTGSYDVDMWLWFRWKGGDLKPYESFEIVNGVISSRSEPQVQEDDGMQYATVRVQATVFHDFDVRRFPLDNHVLPIIIEDGVSIDRDLSYVADEGTAIDPSVEVAGWKVAMQTPGIEVHKYATNYGLRSAGDAASDYSRLTFYVALDRTSWAPLFKSFWISALSVLLGLLAFLIKADDLDARFGMGVGSIFAASANTFVITGSLPPTTAVTLAEQINLIAVAIIFIAVFVSIWSLRLRYRDMEEASLALDRRAMWVLGSIYVALNILVMAVDLNGLAG</sequence>
<evidence type="ECO:0000313" key="5">
    <source>
        <dbReference type="Proteomes" id="UP001193501"/>
    </source>
</evidence>
<dbReference type="GO" id="GO:0005230">
    <property type="term" value="F:extracellular ligand-gated monoatomic ion channel activity"/>
    <property type="evidence" value="ECO:0007669"/>
    <property type="project" value="InterPro"/>
</dbReference>
<evidence type="ECO:0000256" key="1">
    <source>
        <dbReference type="ARBA" id="ARBA00004141"/>
    </source>
</evidence>
<organism evidence="4 5">
    <name type="scientific">Stagnihabitans tardus</name>
    <dbReference type="NCBI Taxonomy" id="2699202"/>
    <lineage>
        <taxon>Bacteria</taxon>
        <taxon>Pseudomonadati</taxon>
        <taxon>Pseudomonadota</taxon>
        <taxon>Alphaproteobacteria</taxon>
        <taxon>Rhodobacterales</taxon>
        <taxon>Paracoccaceae</taxon>
        <taxon>Stagnihabitans</taxon>
    </lineage>
</organism>
<gene>
    <name evidence="4" type="ORF">GV832_14535</name>
</gene>
<accession>A0AAE5BW24</accession>